<dbReference type="Proteomes" id="UP001417504">
    <property type="component" value="Unassembled WGS sequence"/>
</dbReference>
<name>A0AAP0PTV6_9MAGN</name>
<keyword evidence="3" id="KW-1185">Reference proteome</keyword>
<reference evidence="2 3" key="1">
    <citation type="submission" date="2024-01" db="EMBL/GenBank/DDBJ databases">
        <title>Genome assemblies of Stephania.</title>
        <authorList>
            <person name="Yang L."/>
        </authorList>
    </citation>
    <scope>NUCLEOTIDE SEQUENCE [LARGE SCALE GENOMIC DNA]</scope>
    <source>
        <strain evidence="2">QJT</strain>
        <tissue evidence="2">Leaf</tissue>
    </source>
</reference>
<evidence type="ECO:0000313" key="2">
    <source>
        <dbReference type="EMBL" id="KAK9156233.1"/>
    </source>
</evidence>
<sequence length="359" mass="39487">MSHSRSGIPLQESITESVDKIHEENLVLPAEPSIPSEKSLHSNPSTIGEGLVQFEKFKELADVIGKTNTLETKLDSRRTELNNVLMAPVDEKDAGDSDKIDRPQVINPHDSEIVQIKINHKDLSVDQANTSKLGHPSIPQGSSYMKNNEDLASSLPELQWGDLASKPSNAHDFPQTGPARDFSHEDHPSLDAQPKPLVGDILIDINDRFPRDFLSDIFSKAGHFEDSSYSGPLHGDGAGISSIMENHDPKRWSFFHNLAQGEFGAKDVSLIDQDHIGFSPLAQVEGAPRAYHFSPSKADGGALENVDAQVGIKEIQPDPAGNIGTHVINQHVDYDPSQVRASVNRCNLMECPILRQWRK</sequence>
<accession>A0AAP0PTV6</accession>
<evidence type="ECO:0000313" key="3">
    <source>
        <dbReference type="Proteomes" id="UP001417504"/>
    </source>
</evidence>
<protein>
    <submittedName>
        <fullName evidence="2">Uncharacterized protein</fullName>
    </submittedName>
</protein>
<dbReference type="AlphaFoldDB" id="A0AAP0PTV6"/>
<comment type="caution">
    <text evidence="2">The sequence shown here is derived from an EMBL/GenBank/DDBJ whole genome shotgun (WGS) entry which is preliminary data.</text>
</comment>
<evidence type="ECO:0000256" key="1">
    <source>
        <dbReference type="SAM" id="MobiDB-lite"/>
    </source>
</evidence>
<gene>
    <name evidence="2" type="ORF">Sjap_003713</name>
</gene>
<feature type="region of interest" description="Disordered" evidence="1">
    <location>
        <begin position="129"/>
        <end position="148"/>
    </location>
</feature>
<dbReference type="EMBL" id="JBBNAE010000001">
    <property type="protein sequence ID" value="KAK9156233.1"/>
    <property type="molecule type" value="Genomic_DNA"/>
</dbReference>
<organism evidence="2 3">
    <name type="scientific">Stephania japonica</name>
    <dbReference type="NCBI Taxonomy" id="461633"/>
    <lineage>
        <taxon>Eukaryota</taxon>
        <taxon>Viridiplantae</taxon>
        <taxon>Streptophyta</taxon>
        <taxon>Embryophyta</taxon>
        <taxon>Tracheophyta</taxon>
        <taxon>Spermatophyta</taxon>
        <taxon>Magnoliopsida</taxon>
        <taxon>Ranunculales</taxon>
        <taxon>Menispermaceae</taxon>
        <taxon>Menispermoideae</taxon>
        <taxon>Cissampelideae</taxon>
        <taxon>Stephania</taxon>
    </lineage>
</organism>
<proteinExistence type="predicted"/>
<feature type="region of interest" description="Disordered" evidence="1">
    <location>
        <begin position="161"/>
        <end position="195"/>
    </location>
</feature>